<keyword evidence="2" id="KW-0813">Transport</keyword>
<feature type="region of interest" description="Disordered" evidence="5">
    <location>
        <begin position="274"/>
        <end position="325"/>
    </location>
</feature>
<dbReference type="PROSITE" id="PS00211">
    <property type="entry name" value="ABC_TRANSPORTER_1"/>
    <property type="match status" value="1"/>
</dbReference>
<name>A0ABT3JTL6_9XANT</name>
<dbReference type="SUPFAM" id="SSF52540">
    <property type="entry name" value="P-loop containing nucleoside triphosphate hydrolases"/>
    <property type="match status" value="1"/>
</dbReference>
<keyword evidence="8" id="KW-1185">Reference proteome</keyword>
<proteinExistence type="inferred from homology"/>
<protein>
    <submittedName>
        <fullName evidence="7">ATP-binding cassette domain-containing protein</fullName>
    </submittedName>
</protein>
<dbReference type="PROSITE" id="PS50893">
    <property type="entry name" value="ABC_TRANSPORTER_2"/>
    <property type="match status" value="1"/>
</dbReference>
<comment type="similarity">
    <text evidence="1">Belongs to the ABC transporter superfamily.</text>
</comment>
<evidence type="ECO:0000256" key="3">
    <source>
        <dbReference type="ARBA" id="ARBA00022741"/>
    </source>
</evidence>
<dbReference type="InterPro" id="IPR017871">
    <property type="entry name" value="ABC_transporter-like_CS"/>
</dbReference>
<dbReference type="InterPro" id="IPR015860">
    <property type="entry name" value="ABC_transpr_TagH-like"/>
</dbReference>
<evidence type="ECO:0000256" key="2">
    <source>
        <dbReference type="ARBA" id="ARBA00022448"/>
    </source>
</evidence>
<dbReference type="CDD" id="cd03220">
    <property type="entry name" value="ABC_KpsT_Wzt"/>
    <property type="match status" value="1"/>
</dbReference>
<dbReference type="InterPro" id="IPR027417">
    <property type="entry name" value="P-loop_NTPase"/>
</dbReference>
<gene>
    <name evidence="7" type="ORF">OK345_03370</name>
</gene>
<dbReference type="Proteomes" id="UP001209922">
    <property type="component" value="Unassembled WGS sequence"/>
</dbReference>
<dbReference type="SMART" id="SM00382">
    <property type="entry name" value="AAA"/>
    <property type="match status" value="1"/>
</dbReference>
<dbReference type="InterPro" id="IPR003439">
    <property type="entry name" value="ABC_transporter-like_ATP-bd"/>
</dbReference>
<sequence>MSVAVRNLSLVVPYYAQPDKMASSWFSTLLGAATSVPRRRFATLLDDVSFTIKEGERVALVGRNGAGKSTLLRVLAGAFEPTGGTVEIAGTRQALLSIGLGFNAEATIMENIFLRATAMGVPSRDIRHMVEPVLEFSGLREVANRRLLTLSSGQRMRLGFGISTAVHTDIMLLDEWFGAGDAKFVRSARQRMMDRVNGSKIVVVASHNDSLLRKLCNRALLLDRGRIVFDGSVSDVLAEYRRLHPLVESAEEAAKRRAARRAKLRAAEKLVAKAKAKERKKKEARAKAQMTMAAQSDVSPKVDERKVSGLQVEGEGASGGSSARQ</sequence>
<dbReference type="EMBL" id="JAPCHY010000002">
    <property type="protein sequence ID" value="MCW4471544.1"/>
    <property type="molecule type" value="Genomic_DNA"/>
</dbReference>
<evidence type="ECO:0000256" key="5">
    <source>
        <dbReference type="SAM" id="MobiDB-lite"/>
    </source>
</evidence>
<organism evidence="7 8">
    <name type="scientific">Xanthomonas chitinilytica</name>
    <dbReference type="NCBI Taxonomy" id="2989819"/>
    <lineage>
        <taxon>Bacteria</taxon>
        <taxon>Pseudomonadati</taxon>
        <taxon>Pseudomonadota</taxon>
        <taxon>Gammaproteobacteria</taxon>
        <taxon>Lysobacterales</taxon>
        <taxon>Lysobacteraceae</taxon>
        <taxon>Xanthomonas</taxon>
    </lineage>
</organism>
<dbReference type="PANTHER" id="PTHR46743">
    <property type="entry name" value="TEICHOIC ACIDS EXPORT ATP-BINDING PROTEIN TAGH"/>
    <property type="match status" value="1"/>
</dbReference>
<keyword evidence="3" id="KW-0547">Nucleotide-binding</keyword>
<evidence type="ECO:0000259" key="6">
    <source>
        <dbReference type="PROSITE" id="PS50893"/>
    </source>
</evidence>
<dbReference type="PANTHER" id="PTHR46743:SF2">
    <property type="entry name" value="TEICHOIC ACIDS EXPORT ATP-BINDING PROTEIN TAGH"/>
    <property type="match status" value="1"/>
</dbReference>
<feature type="compositionally biased region" description="Basic residues" evidence="5">
    <location>
        <begin position="274"/>
        <end position="284"/>
    </location>
</feature>
<evidence type="ECO:0000313" key="7">
    <source>
        <dbReference type="EMBL" id="MCW4471544.1"/>
    </source>
</evidence>
<dbReference type="Pfam" id="PF00005">
    <property type="entry name" value="ABC_tran"/>
    <property type="match status" value="1"/>
</dbReference>
<comment type="caution">
    <text evidence="7">The sequence shown here is derived from an EMBL/GenBank/DDBJ whole genome shotgun (WGS) entry which is preliminary data.</text>
</comment>
<evidence type="ECO:0000256" key="4">
    <source>
        <dbReference type="ARBA" id="ARBA00022840"/>
    </source>
</evidence>
<dbReference type="InterPro" id="IPR003593">
    <property type="entry name" value="AAA+_ATPase"/>
</dbReference>
<evidence type="ECO:0000256" key="1">
    <source>
        <dbReference type="ARBA" id="ARBA00005417"/>
    </source>
</evidence>
<accession>A0ABT3JTL6</accession>
<reference evidence="7 8" key="1">
    <citation type="submission" date="2022-10" db="EMBL/GenBank/DDBJ databases">
        <title>Xanthomonas sp. H13-6.</title>
        <authorList>
            <person name="Liu X."/>
            <person name="Deng Z."/>
            <person name="Jiang Y."/>
            <person name="Yu T."/>
            <person name="Ai J."/>
        </authorList>
    </citation>
    <scope>NUCLEOTIDE SEQUENCE [LARGE SCALE GENOMIC DNA]</scope>
    <source>
        <strain evidence="7 8">H13-6</strain>
    </source>
</reference>
<dbReference type="InterPro" id="IPR050683">
    <property type="entry name" value="Bact_Polysacc_Export_ATP-bd"/>
</dbReference>
<dbReference type="GO" id="GO:0005524">
    <property type="term" value="F:ATP binding"/>
    <property type="evidence" value="ECO:0007669"/>
    <property type="project" value="UniProtKB-KW"/>
</dbReference>
<evidence type="ECO:0000313" key="8">
    <source>
        <dbReference type="Proteomes" id="UP001209922"/>
    </source>
</evidence>
<keyword evidence="4 7" id="KW-0067">ATP-binding</keyword>
<dbReference type="Gene3D" id="3.40.50.300">
    <property type="entry name" value="P-loop containing nucleotide triphosphate hydrolases"/>
    <property type="match status" value="1"/>
</dbReference>
<feature type="domain" description="ABC transporter" evidence="6">
    <location>
        <begin position="30"/>
        <end position="249"/>
    </location>
</feature>